<proteinExistence type="inferred from homology"/>
<evidence type="ECO:0000313" key="8">
    <source>
        <dbReference type="Proteomes" id="UP001295444"/>
    </source>
</evidence>
<dbReference type="InterPro" id="IPR036525">
    <property type="entry name" value="Tubulin/FtsZ_GTPase_sf"/>
</dbReference>
<evidence type="ECO:0000313" key="7">
    <source>
        <dbReference type="EMBL" id="CAH2281812.1"/>
    </source>
</evidence>
<dbReference type="PRINTS" id="PR01224">
    <property type="entry name" value="DELTATUBULIN"/>
</dbReference>
<dbReference type="AlphaFoldDB" id="A0AAD1RV29"/>
<gene>
    <name evidence="7" type="ORF">PECUL_23A039629</name>
</gene>
<evidence type="ECO:0000256" key="1">
    <source>
        <dbReference type="ARBA" id="ARBA00004496"/>
    </source>
</evidence>
<dbReference type="InterPro" id="IPR002967">
    <property type="entry name" value="Delta_tubulin"/>
</dbReference>
<dbReference type="SUPFAM" id="SSF55307">
    <property type="entry name" value="Tubulin C-terminal domain-like"/>
    <property type="match status" value="1"/>
</dbReference>
<dbReference type="GO" id="GO:0005200">
    <property type="term" value="F:structural constituent of cytoskeleton"/>
    <property type="evidence" value="ECO:0007669"/>
    <property type="project" value="InterPro"/>
</dbReference>
<dbReference type="PANTHER" id="PTHR11588">
    <property type="entry name" value="TUBULIN"/>
    <property type="match status" value="1"/>
</dbReference>
<keyword evidence="5" id="KW-0547">Nucleotide-binding</keyword>
<dbReference type="GO" id="GO:0005874">
    <property type="term" value="C:microtubule"/>
    <property type="evidence" value="ECO:0007669"/>
    <property type="project" value="UniProtKB-KW"/>
</dbReference>
<comment type="subcellular location">
    <subcellularLocation>
        <location evidence="1">Cytoplasm</location>
    </subcellularLocation>
</comment>
<dbReference type="EMBL" id="OW240915">
    <property type="protein sequence ID" value="CAH2281812.1"/>
    <property type="molecule type" value="Genomic_DNA"/>
</dbReference>
<protein>
    <submittedName>
        <fullName evidence="7">Tubulin delta chain-like</fullName>
    </submittedName>
</protein>
<dbReference type="SUPFAM" id="SSF52490">
    <property type="entry name" value="Tubulin nucleotide-binding domain-like"/>
    <property type="match status" value="1"/>
</dbReference>
<dbReference type="Proteomes" id="UP001295444">
    <property type="component" value="Chromosome 04"/>
</dbReference>
<dbReference type="InterPro" id="IPR023123">
    <property type="entry name" value="Tubulin_C"/>
</dbReference>
<name>A0AAD1RV29_PELCU</name>
<keyword evidence="6" id="KW-0342">GTP-binding</keyword>
<dbReference type="Gene3D" id="1.10.287.600">
    <property type="entry name" value="Helix hairpin bin"/>
    <property type="match status" value="1"/>
</dbReference>
<evidence type="ECO:0000256" key="4">
    <source>
        <dbReference type="ARBA" id="ARBA00022701"/>
    </source>
</evidence>
<comment type="similarity">
    <text evidence="2">Belongs to the tubulin family.</text>
</comment>
<keyword evidence="4" id="KW-0493">Microtubule</keyword>
<evidence type="ECO:0000256" key="6">
    <source>
        <dbReference type="ARBA" id="ARBA00023134"/>
    </source>
</evidence>
<evidence type="ECO:0000256" key="2">
    <source>
        <dbReference type="ARBA" id="ARBA00009636"/>
    </source>
</evidence>
<dbReference type="GO" id="GO:0007017">
    <property type="term" value="P:microtubule-based process"/>
    <property type="evidence" value="ECO:0007669"/>
    <property type="project" value="InterPro"/>
</dbReference>
<dbReference type="PRINTS" id="PR01161">
    <property type="entry name" value="TUBULIN"/>
</dbReference>
<keyword evidence="8" id="KW-1185">Reference proteome</keyword>
<evidence type="ECO:0000256" key="3">
    <source>
        <dbReference type="ARBA" id="ARBA00022490"/>
    </source>
</evidence>
<evidence type="ECO:0000256" key="5">
    <source>
        <dbReference type="ARBA" id="ARBA00022741"/>
    </source>
</evidence>
<dbReference type="GO" id="GO:0005737">
    <property type="term" value="C:cytoplasm"/>
    <property type="evidence" value="ECO:0007669"/>
    <property type="project" value="UniProtKB-SubCell"/>
</dbReference>
<organism evidence="7 8">
    <name type="scientific">Pelobates cultripes</name>
    <name type="common">Western spadefoot toad</name>
    <dbReference type="NCBI Taxonomy" id="61616"/>
    <lineage>
        <taxon>Eukaryota</taxon>
        <taxon>Metazoa</taxon>
        <taxon>Chordata</taxon>
        <taxon>Craniata</taxon>
        <taxon>Vertebrata</taxon>
        <taxon>Euteleostomi</taxon>
        <taxon>Amphibia</taxon>
        <taxon>Batrachia</taxon>
        <taxon>Anura</taxon>
        <taxon>Pelobatoidea</taxon>
        <taxon>Pelobatidae</taxon>
        <taxon>Pelobates</taxon>
    </lineage>
</organism>
<dbReference type="GO" id="GO:0005525">
    <property type="term" value="F:GTP binding"/>
    <property type="evidence" value="ECO:0007669"/>
    <property type="project" value="UniProtKB-KW"/>
</dbReference>
<keyword evidence="3" id="KW-0963">Cytoplasm</keyword>
<sequence length="396" mass="44467">MSPILVVAGSPGSEAVNVPLRPGSLVVKQLMFPPRPGSEEVNAPQGLAVKQLIAKLSPAVCTRLFQRLKPDCWTERKREQLGLWIQWILHMCVRALGLVVFSGFGLGAHLCEEIRDTYPAGHILSMTVAPHENGETPLQHYNSLLCLAWLQRYCDGVLLFQNDDVLRRAADLTEKKMPMVSGLQPVVSLRDMNTYIASCLVGLLYPVHSLATRSSVSIGLEPWEIIRTLCPMSTMKFLQTAQVNRRGTAFWDRVTSSITQTIPRVSPEGHMHHSLSVLAAVRSSQDNSFLIKQDSVLNKLKQAYRCVPWNPRPMNCWIDTENILDPSCHSHSLTVCANHSSAADLISRVRQRALAMYSARAYLHWYRRYGCEDEDFESAFCTLSGVVEEYRHLGQQ</sequence>
<accession>A0AAD1RV29</accession>
<dbReference type="InterPro" id="IPR000217">
    <property type="entry name" value="Tubulin"/>
</dbReference>
<reference evidence="7" key="1">
    <citation type="submission" date="2022-03" db="EMBL/GenBank/DDBJ databases">
        <authorList>
            <person name="Alioto T."/>
            <person name="Alioto T."/>
            <person name="Gomez Garrido J."/>
        </authorList>
    </citation>
    <scope>NUCLEOTIDE SEQUENCE</scope>
</reference>
<dbReference type="InterPro" id="IPR008280">
    <property type="entry name" value="Tub_FtsZ_C"/>
</dbReference>
<dbReference type="Gene3D" id="3.40.50.1440">
    <property type="entry name" value="Tubulin/FtsZ, GTPase domain"/>
    <property type="match status" value="1"/>
</dbReference>